<proteinExistence type="predicted"/>
<dbReference type="RefSeq" id="WP_013483365.1">
    <property type="nucleotide sequence ID" value="NC_014824.1"/>
</dbReference>
<dbReference type="Proteomes" id="UP000006919">
    <property type="component" value="Plasmid pRUMAL01"/>
</dbReference>
<dbReference type="KEGG" id="ral:Rumal_3353"/>
<evidence type="ECO:0000313" key="2">
    <source>
        <dbReference type="Proteomes" id="UP000006919"/>
    </source>
</evidence>
<sequence>MSYEIYRITARCKCPCGKGEIIRGDSMNDWNQTRSGDIEIHCPECSNKLKFTDGGIN</sequence>
<dbReference type="HOGENOM" id="CLU_2993968_0_0_9"/>
<name>E6UJG9_RUMA7</name>
<reference evidence="2" key="1">
    <citation type="journal article" date="2011" name="J. Bacteriol.">
        <title>Complete genome of the cellulolytic ruminal bacterium Ruminococcus albus 7.</title>
        <authorList>
            <person name="Suen G."/>
            <person name="Stevenson D.M."/>
            <person name="Bruce D.C."/>
            <person name="Chertkov O."/>
            <person name="Copeland A."/>
            <person name="Cheng J.F."/>
            <person name="Detter C."/>
            <person name="Detter J.C."/>
            <person name="Goodwin L.A."/>
            <person name="Han C.S."/>
            <person name="Hauser L.J."/>
            <person name="Ivanova N.N."/>
            <person name="Kyrpides N.C."/>
            <person name="Land M.L."/>
            <person name="Lapidus A."/>
            <person name="Lucas S."/>
            <person name="Ovchinnikova G."/>
            <person name="Pitluck S."/>
            <person name="Tapia R."/>
            <person name="Woyke T."/>
            <person name="Boyum J."/>
            <person name="Mead D."/>
            <person name="Weimer P.J."/>
        </authorList>
    </citation>
    <scope>NUCLEOTIDE SEQUENCE [LARGE SCALE GENOMIC DNA]</scope>
    <source>
        <strain evidence="2">ATCC 27210 / DSM 20455 / JCM 14654 / NCDO 2250 / 7</strain>
        <plasmid evidence="2">pRUMAL01</plasmid>
    </source>
</reference>
<keyword evidence="1" id="KW-0614">Plasmid</keyword>
<dbReference type="AlphaFoldDB" id="E6UJG9"/>
<evidence type="ECO:0000313" key="1">
    <source>
        <dbReference type="EMBL" id="ADU23815.1"/>
    </source>
</evidence>
<accession>E6UJG9</accession>
<protein>
    <submittedName>
        <fullName evidence="1">Uncharacterized protein</fullName>
    </submittedName>
</protein>
<gene>
    <name evidence="1" type="ordered locus">Rumal_3353</name>
</gene>
<organism evidence="1 2">
    <name type="scientific">Ruminococcus albus (strain ATCC 27210 / DSM 20455 / JCM 14654 / NCDO 2250 / 7)</name>
    <dbReference type="NCBI Taxonomy" id="697329"/>
    <lineage>
        <taxon>Bacteria</taxon>
        <taxon>Bacillati</taxon>
        <taxon>Bacillota</taxon>
        <taxon>Clostridia</taxon>
        <taxon>Eubacteriales</taxon>
        <taxon>Oscillospiraceae</taxon>
        <taxon>Ruminococcus</taxon>
    </lineage>
</organism>
<dbReference type="OrthoDB" id="2918866at2"/>
<geneLocation type="plasmid" evidence="1 2">
    <name>pRUMAL01</name>
</geneLocation>
<dbReference type="EMBL" id="CP002404">
    <property type="protein sequence ID" value="ADU23815.1"/>
    <property type="molecule type" value="Genomic_DNA"/>
</dbReference>